<proteinExistence type="predicted"/>
<dbReference type="RefSeq" id="WP_115026577.1">
    <property type="nucleotide sequence ID" value="NZ_UGHZ01000002.1"/>
</dbReference>
<dbReference type="EMBL" id="UGHZ01000002">
    <property type="protein sequence ID" value="STP13350.1"/>
    <property type="molecule type" value="Genomic_DNA"/>
</dbReference>
<evidence type="ECO:0000313" key="3">
    <source>
        <dbReference type="Proteomes" id="UP000255335"/>
    </source>
</evidence>
<sequence>MDLNLLYEIINKENAFIFVMGFVCGVMFCRLLYGKKERKVEFVDTFCDTASLGFRICFVNGKRKDIICQECGKKHICSITNTKCKYM</sequence>
<evidence type="ECO:0000313" key="2">
    <source>
        <dbReference type="EMBL" id="STP13350.1"/>
    </source>
</evidence>
<evidence type="ECO:0000256" key="1">
    <source>
        <dbReference type="SAM" id="Phobius"/>
    </source>
</evidence>
<dbReference type="AlphaFoldDB" id="A0A377JVV4"/>
<protein>
    <submittedName>
        <fullName evidence="2">Uncharacterized protein</fullName>
    </submittedName>
</protein>
<keyword evidence="1" id="KW-1133">Transmembrane helix</keyword>
<name>A0A377JVV4_9HELI</name>
<dbReference type="Proteomes" id="UP000255335">
    <property type="component" value="Unassembled WGS sequence"/>
</dbReference>
<feature type="transmembrane region" description="Helical" evidence="1">
    <location>
        <begin position="15"/>
        <end position="33"/>
    </location>
</feature>
<accession>A0A377JVV4</accession>
<keyword evidence="1" id="KW-0472">Membrane</keyword>
<reference evidence="2 3" key="1">
    <citation type="submission" date="2018-06" db="EMBL/GenBank/DDBJ databases">
        <authorList>
            <consortium name="Pathogen Informatics"/>
            <person name="Doyle S."/>
        </authorList>
    </citation>
    <scope>NUCLEOTIDE SEQUENCE [LARGE SCALE GENOMIC DNA]</scope>
    <source>
        <strain evidence="2 3">NCTC12221</strain>
    </source>
</reference>
<gene>
    <name evidence="2" type="ORF">NCTC12221_01423</name>
</gene>
<organism evidence="2 3">
    <name type="scientific">Helicobacter cinaedi</name>
    <dbReference type="NCBI Taxonomy" id="213"/>
    <lineage>
        <taxon>Bacteria</taxon>
        <taxon>Pseudomonadati</taxon>
        <taxon>Campylobacterota</taxon>
        <taxon>Epsilonproteobacteria</taxon>
        <taxon>Campylobacterales</taxon>
        <taxon>Helicobacteraceae</taxon>
        <taxon>Helicobacter</taxon>
    </lineage>
</organism>
<keyword evidence="1" id="KW-0812">Transmembrane</keyword>